<organism evidence="2 3">
    <name type="scientific">Adineta steineri</name>
    <dbReference type="NCBI Taxonomy" id="433720"/>
    <lineage>
        <taxon>Eukaryota</taxon>
        <taxon>Metazoa</taxon>
        <taxon>Spiralia</taxon>
        <taxon>Gnathifera</taxon>
        <taxon>Rotifera</taxon>
        <taxon>Eurotatoria</taxon>
        <taxon>Bdelloidea</taxon>
        <taxon>Adinetida</taxon>
        <taxon>Adinetidae</taxon>
        <taxon>Adineta</taxon>
    </lineage>
</organism>
<feature type="region of interest" description="Disordered" evidence="1">
    <location>
        <begin position="318"/>
        <end position="369"/>
    </location>
</feature>
<comment type="caution">
    <text evidence="2">The sequence shown here is derived from an EMBL/GenBank/DDBJ whole genome shotgun (WGS) entry which is preliminary data.</text>
</comment>
<sequence length="369" mass="43073">MIYTFRFNISDKFVHLTQQELQLIPFLFNVVAHKDNFLSIQNDNGEYVLNYPIQYTWFKPILRSITSEQPYTLFNELSEDDDVLDTLRLFDYLAINSFQMPHLKNENLVRSDFTRSENNDGKRVQYHQANLFEARQTAAEFIIALSKIQYNLCDLHTIQRVFSLIKVILSSAPVFSSRFRHHTLTVAKTFCYSFFSIKQQRLLPTAQQIAQHSKFDSFIYLYEDDQSLPDNFQNVFAWKGVYMPTEENHIGPLSASSKKIFAWSDIPLSPEINLTEPLSAGSNSTTFSRQCFEQRHMRIYEPLEYIIEMAPSSSYDASGDEELPIYQTKQNPKANEAGSARSGRFNTLPTRTNVDRFKYRSRSKPRKFQ</sequence>
<reference evidence="2" key="1">
    <citation type="submission" date="2021-02" db="EMBL/GenBank/DDBJ databases">
        <authorList>
            <person name="Nowell W R."/>
        </authorList>
    </citation>
    <scope>NUCLEOTIDE SEQUENCE</scope>
</reference>
<dbReference type="AlphaFoldDB" id="A0A819Z0G7"/>
<feature type="compositionally biased region" description="Basic residues" evidence="1">
    <location>
        <begin position="359"/>
        <end position="369"/>
    </location>
</feature>
<dbReference type="Proteomes" id="UP000663868">
    <property type="component" value="Unassembled WGS sequence"/>
</dbReference>
<protein>
    <submittedName>
        <fullName evidence="2">Uncharacterized protein</fullName>
    </submittedName>
</protein>
<evidence type="ECO:0000256" key="1">
    <source>
        <dbReference type="SAM" id="MobiDB-lite"/>
    </source>
</evidence>
<evidence type="ECO:0000313" key="3">
    <source>
        <dbReference type="Proteomes" id="UP000663868"/>
    </source>
</evidence>
<name>A0A819Z0G7_9BILA</name>
<evidence type="ECO:0000313" key="2">
    <source>
        <dbReference type="EMBL" id="CAF4161439.1"/>
    </source>
</evidence>
<accession>A0A819Z0G7</accession>
<gene>
    <name evidence="2" type="ORF">KXQ929_LOCUS37839</name>
</gene>
<proteinExistence type="predicted"/>
<dbReference type="EMBL" id="CAJOBB010006464">
    <property type="protein sequence ID" value="CAF4161439.1"/>
    <property type="molecule type" value="Genomic_DNA"/>
</dbReference>